<comment type="caution">
    <text evidence="1">The sequence shown here is derived from an EMBL/GenBank/DDBJ whole genome shotgun (WGS) entry which is preliminary data.</text>
</comment>
<dbReference type="RefSeq" id="WP_270030022.1">
    <property type="nucleotide sequence ID" value="NZ_JAPDDP010000119.1"/>
</dbReference>
<dbReference type="AlphaFoldDB" id="A0A9X3NL06"/>
<dbReference type="PANTHER" id="PTHR46246:SF1">
    <property type="entry name" value="GUANOSINE-3',5'-BIS(DIPHOSPHATE) 3'-PYROPHOSPHOHYDROLASE MESH1"/>
    <property type="match status" value="1"/>
</dbReference>
<evidence type="ECO:0000313" key="1">
    <source>
        <dbReference type="EMBL" id="MDA0185516.1"/>
    </source>
</evidence>
<dbReference type="GO" id="GO:0008893">
    <property type="term" value="F:guanosine-3',5'-bis(diphosphate) 3'-diphosphatase activity"/>
    <property type="evidence" value="ECO:0007669"/>
    <property type="project" value="TreeGrafter"/>
</dbReference>
<accession>A0A9X3NL06</accession>
<dbReference type="InterPro" id="IPR052194">
    <property type="entry name" value="MESH1"/>
</dbReference>
<gene>
    <name evidence="1" type="ORF">OJ997_34745</name>
</gene>
<organism evidence="1 2">
    <name type="scientific">Solirubrobacter phytolaccae</name>
    <dbReference type="NCBI Taxonomy" id="1404360"/>
    <lineage>
        <taxon>Bacteria</taxon>
        <taxon>Bacillati</taxon>
        <taxon>Actinomycetota</taxon>
        <taxon>Thermoleophilia</taxon>
        <taxon>Solirubrobacterales</taxon>
        <taxon>Solirubrobacteraceae</taxon>
        <taxon>Solirubrobacter</taxon>
    </lineage>
</organism>
<proteinExistence type="predicted"/>
<sequence>MEWALVMHADQRRDVDQAPFVLHPLEVASLLNGRDFSDDVVTAGVLHDIVENTSVTVDDVERRFGVRVAALVAAVSDDPSIKDYGARKAALRDQVAAAGAGACAVYAADKVAKVRELRAKATQDPSVLHGAKLEHYRASLEMLRAATTGLALVDQLEFELWALDVLPPSQPDNRQFTAG</sequence>
<keyword evidence="2" id="KW-1185">Reference proteome</keyword>
<dbReference type="SUPFAM" id="SSF109604">
    <property type="entry name" value="HD-domain/PDEase-like"/>
    <property type="match status" value="1"/>
</dbReference>
<evidence type="ECO:0000313" key="2">
    <source>
        <dbReference type="Proteomes" id="UP001147653"/>
    </source>
</evidence>
<protein>
    <submittedName>
        <fullName evidence="1">HD domain-containing protein</fullName>
    </submittedName>
</protein>
<dbReference type="Proteomes" id="UP001147653">
    <property type="component" value="Unassembled WGS sequence"/>
</dbReference>
<dbReference type="PANTHER" id="PTHR46246">
    <property type="entry name" value="GUANOSINE-3',5'-BIS(DIPHOSPHATE) 3'-PYROPHOSPHOHYDROLASE MESH1"/>
    <property type="match status" value="1"/>
</dbReference>
<dbReference type="Gene3D" id="1.10.3210.10">
    <property type="entry name" value="Hypothetical protein af1432"/>
    <property type="match status" value="1"/>
</dbReference>
<name>A0A9X3NL06_9ACTN</name>
<reference evidence="1" key="1">
    <citation type="submission" date="2022-10" db="EMBL/GenBank/DDBJ databases">
        <title>The WGS of Solirubrobacter phytolaccae KCTC 29190.</title>
        <authorList>
            <person name="Jiang Z."/>
        </authorList>
    </citation>
    <scope>NUCLEOTIDE SEQUENCE</scope>
    <source>
        <strain evidence="1">KCTC 29190</strain>
    </source>
</reference>
<dbReference type="Pfam" id="PF13328">
    <property type="entry name" value="HD_4"/>
    <property type="match status" value="1"/>
</dbReference>
<dbReference type="EMBL" id="JAPDDP010000119">
    <property type="protein sequence ID" value="MDA0185516.1"/>
    <property type="molecule type" value="Genomic_DNA"/>
</dbReference>